<name>E2SDY9_9ACTN</name>
<protein>
    <submittedName>
        <fullName evidence="1">Uncharacterized protein</fullName>
    </submittedName>
</protein>
<evidence type="ECO:0000313" key="1">
    <source>
        <dbReference type="EMBL" id="EFQ82716.1"/>
    </source>
</evidence>
<organism evidence="1 2">
    <name type="scientific">Aeromicrobium marinum DSM 15272</name>
    <dbReference type="NCBI Taxonomy" id="585531"/>
    <lineage>
        <taxon>Bacteria</taxon>
        <taxon>Bacillati</taxon>
        <taxon>Actinomycetota</taxon>
        <taxon>Actinomycetes</taxon>
        <taxon>Propionibacteriales</taxon>
        <taxon>Nocardioidaceae</taxon>
        <taxon>Aeromicrobium</taxon>
    </lineage>
</organism>
<proteinExistence type="predicted"/>
<sequence length="50" mass="5650">MATQDEARQAIIDEIADRVKQVGTAEAVLQLAQAYDIVKKNEQRVPKQLR</sequence>
<dbReference type="HOGENOM" id="CLU_3113720_0_0_11"/>
<dbReference type="EMBL" id="ACLF03000006">
    <property type="protein sequence ID" value="EFQ82716.1"/>
    <property type="molecule type" value="Genomic_DNA"/>
</dbReference>
<dbReference type="STRING" id="585531.HMPREF0063_11925"/>
<dbReference type="RefSeq" id="WP_007077017.1">
    <property type="nucleotide sequence ID" value="NZ_CM001024.1"/>
</dbReference>
<comment type="caution">
    <text evidence="1">The sequence shown here is derived from an EMBL/GenBank/DDBJ whole genome shotgun (WGS) entry which is preliminary data.</text>
</comment>
<keyword evidence="2" id="KW-1185">Reference proteome</keyword>
<gene>
    <name evidence="1" type="ORF">HMPREF0063_11925</name>
</gene>
<dbReference type="AlphaFoldDB" id="E2SDY9"/>
<dbReference type="Proteomes" id="UP000003111">
    <property type="component" value="Unassembled WGS sequence"/>
</dbReference>
<accession>E2SDY9</accession>
<reference evidence="1" key="1">
    <citation type="submission" date="2010-08" db="EMBL/GenBank/DDBJ databases">
        <authorList>
            <person name="Muzny D."/>
            <person name="Qin X."/>
            <person name="Buhay C."/>
            <person name="Dugan-Rocha S."/>
            <person name="Ding Y."/>
            <person name="Chen G."/>
            <person name="Hawes A."/>
            <person name="Holder M."/>
            <person name="Jhangiani S."/>
            <person name="Johnson A."/>
            <person name="Khan Z."/>
            <person name="Li Z."/>
            <person name="Liu W."/>
            <person name="Liu X."/>
            <person name="Perez L."/>
            <person name="Shen H."/>
            <person name="Wang Q."/>
            <person name="Watt J."/>
            <person name="Xi L."/>
            <person name="Xin Y."/>
            <person name="Zhou J."/>
            <person name="Deng J."/>
            <person name="Jiang H."/>
            <person name="Liu Y."/>
            <person name="Qu J."/>
            <person name="Song X.-Z."/>
            <person name="Zhang L."/>
            <person name="Villasana D."/>
            <person name="Johnson A."/>
            <person name="Liu J."/>
            <person name="Liyanage D."/>
            <person name="Lorensuhewa L."/>
            <person name="Robinson T."/>
            <person name="Song A."/>
            <person name="Song B.-B."/>
            <person name="Dinh H."/>
            <person name="Thornton R."/>
            <person name="Coyle M."/>
            <person name="Francisco L."/>
            <person name="Jackson L."/>
            <person name="Javaid M."/>
            <person name="Korchina V."/>
            <person name="Kovar C."/>
            <person name="Mata R."/>
            <person name="Mathew T."/>
            <person name="Ngo R."/>
            <person name="Nguyen L."/>
            <person name="Nguyen N."/>
            <person name="Okwuonu G."/>
            <person name="Ongeri F."/>
            <person name="Pham C."/>
            <person name="Simmons D."/>
            <person name="Wilczek-Boney K."/>
            <person name="Hale W."/>
            <person name="Jakkamsetti A."/>
            <person name="Pham P."/>
            <person name="Ruth R."/>
            <person name="San Lucas F."/>
            <person name="Warren J."/>
            <person name="Zhang J."/>
            <person name="Zhao Z."/>
            <person name="Zhou C."/>
            <person name="Zhu D."/>
            <person name="Lee S."/>
            <person name="Bess C."/>
            <person name="Blankenburg K."/>
            <person name="Forbes L."/>
            <person name="Fu Q."/>
            <person name="Gubbala S."/>
            <person name="Hirani K."/>
            <person name="Jayaseelan J.C."/>
            <person name="Lara F."/>
            <person name="Munidasa M."/>
            <person name="Palculict T."/>
            <person name="Patil S."/>
            <person name="Pu L.-L."/>
            <person name="Saada N."/>
            <person name="Tang L."/>
            <person name="Weissenberger G."/>
            <person name="Zhu Y."/>
            <person name="Hemphill L."/>
            <person name="Shang Y."/>
            <person name="Youmans B."/>
            <person name="Ayvaz T."/>
            <person name="Ross M."/>
            <person name="Santibanez J."/>
            <person name="Aqrawi P."/>
            <person name="Gross S."/>
            <person name="Joshi V."/>
            <person name="Fowler G."/>
            <person name="Nazareth L."/>
            <person name="Reid J."/>
            <person name="Worley K."/>
            <person name="Petrosino J."/>
            <person name="Highlander S."/>
            <person name="Gibbs R."/>
        </authorList>
    </citation>
    <scope>NUCLEOTIDE SEQUENCE [LARGE SCALE GENOMIC DNA]</scope>
    <source>
        <strain evidence="1">DSM 15272</strain>
    </source>
</reference>
<evidence type="ECO:0000313" key="2">
    <source>
        <dbReference type="Proteomes" id="UP000003111"/>
    </source>
</evidence>